<proteinExistence type="predicted"/>
<name>A0A8J5TI68_HOMAM</name>
<feature type="region of interest" description="Disordered" evidence="1">
    <location>
        <begin position="231"/>
        <end position="253"/>
    </location>
</feature>
<feature type="non-terminal residue" evidence="2">
    <location>
        <position position="414"/>
    </location>
</feature>
<sequence length="414" mass="45354">DRPQSTPQDRPQNTPQDRPPKHPTGAGPRAPHRTGTQSTPQDRPQSTSQDRPQSTPQNRPQSTPQGRPQSTPQDRPQSTSQDRPHSTPQDRSQSRPQDLLRVTLHPDPQTTPPMTPQTVRQSPLAATLQNTTRTTTKSIFDSPELEGYSLRSVVHSSQRQQKSAMSEVGPHSSSPDRGCVSTSSSSLLLALRTPIYEHPQSPGHTLAPPETPALLRSLPDMRPITQNVLPRNSTRRASVSQTGSHTRRMEPCNTPYLDPCTMKSVITTPVSRVYTPNNGHSSVKIESSTTTIEPYSPTNGPCVLKSESVSPENELHTMRTPDNLGIPRTPKITPNPRFPHLTPVVPHTPKISNGMDTSRRPSARNLILESTLASISIMTEDSQEQESSAAISSCSQESIQLTRQYSLKASSGVL</sequence>
<evidence type="ECO:0000256" key="1">
    <source>
        <dbReference type="SAM" id="MobiDB-lite"/>
    </source>
</evidence>
<evidence type="ECO:0000313" key="3">
    <source>
        <dbReference type="Proteomes" id="UP000747542"/>
    </source>
</evidence>
<dbReference type="EMBL" id="JAHLQT010010583">
    <property type="protein sequence ID" value="KAG7172562.1"/>
    <property type="molecule type" value="Genomic_DNA"/>
</dbReference>
<feature type="region of interest" description="Disordered" evidence="1">
    <location>
        <begin position="1"/>
        <end position="184"/>
    </location>
</feature>
<reference evidence="2" key="1">
    <citation type="journal article" date="2021" name="Sci. Adv.">
        <title>The American lobster genome reveals insights on longevity, neural, and immune adaptations.</title>
        <authorList>
            <person name="Polinski J.M."/>
            <person name="Zimin A.V."/>
            <person name="Clark K.F."/>
            <person name="Kohn A.B."/>
            <person name="Sadowski N."/>
            <person name="Timp W."/>
            <person name="Ptitsyn A."/>
            <person name="Khanna P."/>
            <person name="Romanova D.Y."/>
            <person name="Williams P."/>
            <person name="Greenwood S.J."/>
            <person name="Moroz L.L."/>
            <person name="Walt D.R."/>
            <person name="Bodnar A.G."/>
        </authorList>
    </citation>
    <scope>NUCLEOTIDE SEQUENCE</scope>
    <source>
        <strain evidence="2">GMGI-L3</strain>
    </source>
</reference>
<organism evidence="2 3">
    <name type="scientific">Homarus americanus</name>
    <name type="common">American lobster</name>
    <dbReference type="NCBI Taxonomy" id="6706"/>
    <lineage>
        <taxon>Eukaryota</taxon>
        <taxon>Metazoa</taxon>
        <taxon>Ecdysozoa</taxon>
        <taxon>Arthropoda</taxon>
        <taxon>Crustacea</taxon>
        <taxon>Multicrustacea</taxon>
        <taxon>Malacostraca</taxon>
        <taxon>Eumalacostraca</taxon>
        <taxon>Eucarida</taxon>
        <taxon>Decapoda</taxon>
        <taxon>Pleocyemata</taxon>
        <taxon>Astacidea</taxon>
        <taxon>Nephropoidea</taxon>
        <taxon>Nephropidae</taxon>
        <taxon>Homarus</taxon>
    </lineage>
</organism>
<gene>
    <name evidence="2" type="primary">Epn1-L3</name>
    <name evidence="2" type="ORF">Hamer_G020120</name>
</gene>
<accession>A0A8J5TI68</accession>
<feature type="compositionally biased region" description="Polar residues" evidence="1">
    <location>
        <begin position="1"/>
        <end position="16"/>
    </location>
</feature>
<dbReference type="AlphaFoldDB" id="A0A8J5TI68"/>
<feature type="compositionally biased region" description="Polar residues" evidence="1">
    <location>
        <begin position="231"/>
        <end position="244"/>
    </location>
</feature>
<feature type="region of interest" description="Disordered" evidence="1">
    <location>
        <begin position="310"/>
        <end position="359"/>
    </location>
</feature>
<dbReference type="Proteomes" id="UP000747542">
    <property type="component" value="Unassembled WGS sequence"/>
</dbReference>
<evidence type="ECO:0000313" key="2">
    <source>
        <dbReference type="EMBL" id="KAG7172562.1"/>
    </source>
</evidence>
<keyword evidence="3" id="KW-1185">Reference proteome</keyword>
<comment type="caution">
    <text evidence="2">The sequence shown here is derived from an EMBL/GenBank/DDBJ whole genome shotgun (WGS) entry which is preliminary data.</text>
</comment>
<feature type="compositionally biased region" description="Polar residues" evidence="1">
    <location>
        <begin position="34"/>
        <end position="96"/>
    </location>
</feature>
<feature type="compositionally biased region" description="Polar residues" evidence="1">
    <location>
        <begin position="154"/>
        <end position="164"/>
    </location>
</feature>
<protein>
    <submittedName>
        <fullName evidence="2">Putative Epsin-1-like 3</fullName>
    </submittedName>
</protein>